<dbReference type="Pfam" id="PF16158">
    <property type="entry name" value="N_BRCA1_IG"/>
    <property type="match status" value="1"/>
</dbReference>
<dbReference type="AlphaFoldDB" id="A0AAW0TE66"/>
<evidence type="ECO:0000259" key="2">
    <source>
        <dbReference type="Pfam" id="PF16158"/>
    </source>
</evidence>
<feature type="compositionally biased region" description="Basic residues" evidence="1">
    <location>
        <begin position="265"/>
        <end position="274"/>
    </location>
</feature>
<dbReference type="InterPro" id="IPR009060">
    <property type="entry name" value="UBA-like_sf"/>
</dbReference>
<dbReference type="PANTHER" id="PTHR20930:SF0">
    <property type="entry name" value="PROTEIN ILRUN"/>
    <property type="match status" value="1"/>
</dbReference>
<feature type="compositionally biased region" description="Low complexity" evidence="1">
    <location>
        <begin position="248"/>
        <end position="257"/>
    </location>
</feature>
<dbReference type="InterPro" id="IPR013783">
    <property type="entry name" value="Ig-like_fold"/>
</dbReference>
<dbReference type="CDD" id="cd14349">
    <property type="entry name" value="UBA_CF106"/>
    <property type="match status" value="1"/>
</dbReference>
<feature type="domain" description="Nbr1 FW" evidence="2">
    <location>
        <begin position="125"/>
        <end position="222"/>
    </location>
</feature>
<dbReference type="Gene3D" id="1.10.8.10">
    <property type="entry name" value="DNA helicase RuvA subunit, C-terminal domain"/>
    <property type="match status" value="1"/>
</dbReference>
<dbReference type="InterPro" id="IPR039517">
    <property type="entry name" value="C6orf106_UBA-like"/>
</dbReference>
<accession>A0AAW0TE66</accession>
<dbReference type="Proteomes" id="UP001487740">
    <property type="component" value="Unassembled WGS sequence"/>
</dbReference>
<evidence type="ECO:0000313" key="4">
    <source>
        <dbReference type="Proteomes" id="UP001487740"/>
    </source>
</evidence>
<reference evidence="3 4" key="1">
    <citation type="submission" date="2023-03" db="EMBL/GenBank/DDBJ databases">
        <title>High-quality genome of Scylla paramamosain provides insights in environmental adaptation.</title>
        <authorList>
            <person name="Zhang L."/>
        </authorList>
    </citation>
    <scope>NUCLEOTIDE SEQUENCE [LARGE SCALE GENOMIC DNA]</scope>
    <source>
        <strain evidence="3">LZ_2023a</strain>
        <tissue evidence="3">Muscle</tissue>
    </source>
</reference>
<dbReference type="Gene3D" id="2.60.40.10">
    <property type="entry name" value="Immunoglobulins"/>
    <property type="match status" value="1"/>
</dbReference>
<proteinExistence type="predicted"/>
<comment type="caution">
    <text evidence="3">The sequence shown here is derived from an EMBL/GenBank/DDBJ whole genome shotgun (WGS) entry which is preliminary data.</text>
</comment>
<sequence>MTESESGVPESIESVNHQQSVQNKGGALKIFLVLAEREEVKGRGRMEVDEDMEASLLRQFNCMLTTDKEVLVKELQTLVGANLNEHTARFYLEMTDWNLQAAVCAYFDLQSFNKLPQMTFVKDITIGEGESVPPSTKFIKTWRIQNTGEECWPSGCSLVYTGGEQMGAPPHVSVAPLGAGEMADISVEMVSPGCTGFYSSKWRMTTAQGSFYGDTIWVIIQVDSGGTLALMQQMVNLKELGGCPPPSTTTHTTTTTTNPFAPNQPHHHHHHYHHPNGNIAPPIPSSPSRATQEPLLGMQGPPLSSSLPNQDEDTGMS</sequence>
<dbReference type="InterPro" id="IPR032350">
    <property type="entry name" value="Nbr1_FW"/>
</dbReference>
<evidence type="ECO:0000256" key="1">
    <source>
        <dbReference type="SAM" id="MobiDB-lite"/>
    </source>
</evidence>
<name>A0AAW0TE66_SCYPA</name>
<dbReference type="SUPFAM" id="SSF46934">
    <property type="entry name" value="UBA-like"/>
    <property type="match status" value="1"/>
</dbReference>
<evidence type="ECO:0000313" key="3">
    <source>
        <dbReference type="EMBL" id="KAK8385443.1"/>
    </source>
</evidence>
<dbReference type="CDD" id="cd14947">
    <property type="entry name" value="NBR1_like"/>
    <property type="match status" value="1"/>
</dbReference>
<dbReference type="Pfam" id="PF14555">
    <property type="entry name" value="UBA_4"/>
    <property type="match status" value="1"/>
</dbReference>
<protein>
    <recommendedName>
        <fullName evidence="2">Nbr1 FW domain-containing protein</fullName>
    </recommendedName>
</protein>
<dbReference type="EMBL" id="JARAKH010000032">
    <property type="protein sequence ID" value="KAK8385443.1"/>
    <property type="molecule type" value="Genomic_DNA"/>
</dbReference>
<gene>
    <name evidence="3" type="ORF">O3P69_016335</name>
</gene>
<organism evidence="3 4">
    <name type="scientific">Scylla paramamosain</name>
    <name type="common">Mud crab</name>
    <dbReference type="NCBI Taxonomy" id="85552"/>
    <lineage>
        <taxon>Eukaryota</taxon>
        <taxon>Metazoa</taxon>
        <taxon>Ecdysozoa</taxon>
        <taxon>Arthropoda</taxon>
        <taxon>Crustacea</taxon>
        <taxon>Multicrustacea</taxon>
        <taxon>Malacostraca</taxon>
        <taxon>Eumalacostraca</taxon>
        <taxon>Eucarida</taxon>
        <taxon>Decapoda</taxon>
        <taxon>Pleocyemata</taxon>
        <taxon>Brachyura</taxon>
        <taxon>Eubrachyura</taxon>
        <taxon>Portunoidea</taxon>
        <taxon>Portunidae</taxon>
        <taxon>Portuninae</taxon>
        <taxon>Scylla</taxon>
    </lineage>
</organism>
<keyword evidence="4" id="KW-1185">Reference proteome</keyword>
<feature type="region of interest" description="Disordered" evidence="1">
    <location>
        <begin position="242"/>
        <end position="317"/>
    </location>
</feature>
<dbReference type="PANTHER" id="PTHR20930">
    <property type="entry name" value="OVARIAN CARCINOMA ANTIGEN CA125-RELATED"/>
    <property type="match status" value="1"/>
</dbReference>